<feature type="transmembrane region" description="Helical" evidence="2">
    <location>
        <begin position="162"/>
        <end position="184"/>
    </location>
</feature>
<feature type="region of interest" description="Disordered" evidence="1">
    <location>
        <begin position="233"/>
        <end position="332"/>
    </location>
</feature>
<name>A0ABP7W2B7_9ACTN</name>
<feature type="compositionally biased region" description="Basic and acidic residues" evidence="1">
    <location>
        <begin position="310"/>
        <end position="323"/>
    </location>
</feature>
<feature type="transmembrane region" description="Helical" evidence="2">
    <location>
        <begin position="87"/>
        <end position="114"/>
    </location>
</feature>
<feature type="region of interest" description="Disordered" evidence="1">
    <location>
        <begin position="18"/>
        <end position="59"/>
    </location>
</feature>
<keyword evidence="2" id="KW-0472">Membrane</keyword>
<feature type="transmembrane region" description="Helical" evidence="2">
    <location>
        <begin position="135"/>
        <end position="156"/>
    </location>
</feature>
<gene>
    <name evidence="3" type="ORF">GCM10022214_42470</name>
</gene>
<feature type="compositionally biased region" description="Basic and acidic residues" evidence="1">
    <location>
        <begin position="19"/>
        <end position="40"/>
    </location>
</feature>
<feature type="compositionally biased region" description="Pro residues" evidence="1">
    <location>
        <begin position="239"/>
        <end position="251"/>
    </location>
</feature>
<evidence type="ECO:0000313" key="4">
    <source>
        <dbReference type="Proteomes" id="UP001500683"/>
    </source>
</evidence>
<keyword evidence="2" id="KW-0812">Transmembrane</keyword>
<feature type="compositionally biased region" description="Low complexity" evidence="1">
    <location>
        <begin position="263"/>
        <end position="293"/>
    </location>
</feature>
<protein>
    <submittedName>
        <fullName evidence="3">Uncharacterized protein</fullName>
    </submittedName>
</protein>
<organism evidence="3 4">
    <name type="scientific">Actinomadura miaoliensis</name>
    <dbReference type="NCBI Taxonomy" id="430685"/>
    <lineage>
        <taxon>Bacteria</taxon>
        <taxon>Bacillati</taxon>
        <taxon>Actinomycetota</taxon>
        <taxon>Actinomycetes</taxon>
        <taxon>Streptosporangiales</taxon>
        <taxon>Thermomonosporaceae</taxon>
        <taxon>Actinomadura</taxon>
    </lineage>
</organism>
<keyword evidence="2" id="KW-1133">Transmembrane helix</keyword>
<dbReference type="EMBL" id="BAAAZG010000026">
    <property type="protein sequence ID" value="GAA4079540.1"/>
    <property type="molecule type" value="Genomic_DNA"/>
</dbReference>
<feature type="transmembrane region" description="Helical" evidence="2">
    <location>
        <begin position="205"/>
        <end position="224"/>
    </location>
</feature>
<evidence type="ECO:0000313" key="3">
    <source>
        <dbReference type="EMBL" id="GAA4079540.1"/>
    </source>
</evidence>
<evidence type="ECO:0000256" key="2">
    <source>
        <dbReference type="SAM" id="Phobius"/>
    </source>
</evidence>
<dbReference type="Proteomes" id="UP001500683">
    <property type="component" value="Unassembled WGS sequence"/>
</dbReference>
<sequence length="332" mass="34711">MPVRDDAVAAPYAGFVSGDLEREGDDARRPDGRPAVERSVPETGRPDFLPPSGGHPRLGQALVPPAQPLVPSVEPPAPRTPFWAGTLWNVGVLVAAAVLLVSAFLPWVAARVVLSAFGQTMTRDLGSATGLDADGMIAAIPVLALAALGMAFWGLITGDPRVSSLTAVPGGMALVTSGIFLMRLDETRHQLVGPDTPFGYEIVPAYGWYLAVAASLLVLGFGLARPVVARVSSSQPAARPAPPRPPQPPQPQWYDARPPAPEPAAEQPVARPDAPGAEQKQAAEPQETQQKQAAEPEEPGPEPKPGTADEPNKTDQPGKKGEPGKSATWSPP</sequence>
<accession>A0ABP7W2B7</accession>
<evidence type="ECO:0000256" key="1">
    <source>
        <dbReference type="SAM" id="MobiDB-lite"/>
    </source>
</evidence>
<comment type="caution">
    <text evidence="3">The sequence shown here is derived from an EMBL/GenBank/DDBJ whole genome shotgun (WGS) entry which is preliminary data.</text>
</comment>
<reference evidence="4" key="1">
    <citation type="journal article" date="2019" name="Int. J. Syst. Evol. Microbiol.">
        <title>The Global Catalogue of Microorganisms (GCM) 10K type strain sequencing project: providing services to taxonomists for standard genome sequencing and annotation.</title>
        <authorList>
            <consortium name="The Broad Institute Genomics Platform"/>
            <consortium name="The Broad Institute Genome Sequencing Center for Infectious Disease"/>
            <person name="Wu L."/>
            <person name="Ma J."/>
        </authorList>
    </citation>
    <scope>NUCLEOTIDE SEQUENCE [LARGE SCALE GENOMIC DNA]</scope>
    <source>
        <strain evidence="4">JCM 16702</strain>
    </source>
</reference>
<proteinExistence type="predicted"/>
<keyword evidence="4" id="KW-1185">Reference proteome</keyword>